<evidence type="ECO:0008006" key="3">
    <source>
        <dbReference type="Google" id="ProtNLM"/>
    </source>
</evidence>
<proteinExistence type="predicted"/>
<accession>A0AAD4Z128</accession>
<keyword evidence="2" id="KW-1185">Reference proteome</keyword>
<comment type="caution">
    <text evidence="1">The sequence shown here is derived from an EMBL/GenBank/DDBJ whole genome shotgun (WGS) entry which is preliminary data.</text>
</comment>
<evidence type="ECO:0000313" key="2">
    <source>
        <dbReference type="Proteomes" id="UP001054821"/>
    </source>
</evidence>
<gene>
    <name evidence="1" type="ORF">L3X38_028222</name>
</gene>
<dbReference type="EMBL" id="JAJFAZ020000005">
    <property type="protein sequence ID" value="KAI5328825.1"/>
    <property type="molecule type" value="Genomic_DNA"/>
</dbReference>
<sequence>MDHVVGSVAHPPYFDGNNYGTWKAKMKSFLWSLDERVWSTVVHGFPKPTKKIRKGDEETIVLKTREEWTTVTYEGTDTIKGVKLQMHNLQFETLKCLFRFR</sequence>
<name>A0AAD4Z128_PRUDU</name>
<reference evidence="1 2" key="1">
    <citation type="journal article" date="2022" name="G3 (Bethesda)">
        <title>Whole-genome sequence and methylome profiling of the almond [Prunus dulcis (Mill.) D.A. Webb] cultivar 'Nonpareil'.</title>
        <authorList>
            <person name="D'Amico-Willman K.M."/>
            <person name="Ouma W.Z."/>
            <person name="Meulia T."/>
            <person name="Sideli G.M."/>
            <person name="Gradziel T.M."/>
            <person name="Fresnedo-Ramirez J."/>
        </authorList>
    </citation>
    <scope>NUCLEOTIDE SEQUENCE [LARGE SCALE GENOMIC DNA]</scope>
    <source>
        <strain evidence="1">Clone GOH B32 T37-40</strain>
    </source>
</reference>
<organism evidence="1 2">
    <name type="scientific">Prunus dulcis</name>
    <name type="common">Almond</name>
    <name type="synonym">Amygdalus dulcis</name>
    <dbReference type="NCBI Taxonomy" id="3755"/>
    <lineage>
        <taxon>Eukaryota</taxon>
        <taxon>Viridiplantae</taxon>
        <taxon>Streptophyta</taxon>
        <taxon>Embryophyta</taxon>
        <taxon>Tracheophyta</taxon>
        <taxon>Spermatophyta</taxon>
        <taxon>Magnoliopsida</taxon>
        <taxon>eudicotyledons</taxon>
        <taxon>Gunneridae</taxon>
        <taxon>Pentapetalae</taxon>
        <taxon>rosids</taxon>
        <taxon>fabids</taxon>
        <taxon>Rosales</taxon>
        <taxon>Rosaceae</taxon>
        <taxon>Amygdaloideae</taxon>
        <taxon>Amygdaleae</taxon>
        <taxon>Prunus</taxon>
    </lineage>
</organism>
<evidence type="ECO:0000313" key="1">
    <source>
        <dbReference type="EMBL" id="KAI5328825.1"/>
    </source>
</evidence>
<dbReference type="AlphaFoldDB" id="A0AAD4Z128"/>
<dbReference type="Proteomes" id="UP001054821">
    <property type="component" value="Chromosome 5"/>
</dbReference>
<protein>
    <recommendedName>
        <fullName evidence="3">DUF4219 domain-containing protein</fullName>
    </recommendedName>
</protein>